<proteinExistence type="inferred from homology"/>
<comment type="similarity">
    <text evidence="2">Belongs to the peptidase S54 family.</text>
</comment>
<dbReference type="InterPro" id="IPR035952">
    <property type="entry name" value="Rhomboid-like_sf"/>
</dbReference>
<name>A0AAD1DVH7_CHRID</name>
<organism evidence="9 10">
    <name type="scientific">Chryseobacterium indologenes</name>
    <name type="common">Flavobacterium indologenes</name>
    <dbReference type="NCBI Taxonomy" id="253"/>
    <lineage>
        <taxon>Bacteria</taxon>
        <taxon>Pseudomonadati</taxon>
        <taxon>Bacteroidota</taxon>
        <taxon>Flavobacteriia</taxon>
        <taxon>Flavobacteriales</taxon>
        <taxon>Weeksellaceae</taxon>
        <taxon>Chryseobacterium group</taxon>
        <taxon>Chryseobacterium</taxon>
    </lineage>
</organism>
<feature type="transmembrane region" description="Helical" evidence="7">
    <location>
        <begin position="48"/>
        <end position="65"/>
    </location>
</feature>
<keyword evidence="4" id="KW-0378">Hydrolase</keyword>
<feature type="transmembrane region" description="Helical" evidence="7">
    <location>
        <begin position="488"/>
        <end position="506"/>
    </location>
</feature>
<evidence type="ECO:0000256" key="4">
    <source>
        <dbReference type="ARBA" id="ARBA00022801"/>
    </source>
</evidence>
<dbReference type="GO" id="GO:0004252">
    <property type="term" value="F:serine-type endopeptidase activity"/>
    <property type="evidence" value="ECO:0007669"/>
    <property type="project" value="InterPro"/>
</dbReference>
<evidence type="ECO:0000256" key="3">
    <source>
        <dbReference type="ARBA" id="ARBA00022692"/>
    </source>
</evidence>
<protein>
    <submittedName>
        <fullName evidence="9">Rhomboid family intramembrane serine protease</fullName>
    </submittedName>
</protein>
<accession>A0AAD1DVH7</accession>
<feature type="transmembrane region" description="Helical" evidence="7">
    <location>
        <begin position="435"/>
        <end position="457"/>
    </location>
</feature>
<feature type="transmembrane region" description="Helical" evidence="7">
    <location>
        <begin position="464"/>
        <end position="482"/>
    </location>
</feature>
<keyword evidence="5 7" id="KW-1133">Transmembrane helix</keyword>
<dbReference type="Pfam" id="PF01694">
    <property type="entry name" value="Rhomboid"/>
    <property type="match status" value="1"/>
</dbReference>
<dbReference type="InterPro" id="IPR050925">
    <property type="entry name" value="Rhomboid_protease_S54"/>
</dbReference>
<evidence type="ECO:0000259" key="8">
    <source>
        <dbReference type="Pfam" id="PF01694"/>
    </source>
</evidence>
<feature type="transmembrane region" description="Helical" evidence="7">
    <location>
        <begin position="378"/>
        <end position="401"/>
    </location>
</feature>
<dbReference type="RefSeq" id="WP_060868517.1">
    <property type="nucleotide sequence ID" value="NZ_CP022058.2"/>
</dbReference>
<evidence type="ECO:0000256" key="5">
    <source>
        <dbReference type="ARBA" id="ARBA00022989"/>
    </source>
</evidence>
<evidence type="ECO:0000256" key="1">
    <source>
        <dbReference type="ARBA" id="ARBA00004141"/>
    </source>
</evidence>
<dbReference type="GO" id="GO:0006508">
    <property type="term" value="P:proteolysis"/>
    <property type="evidence" value="ECO:0007669"/>
    <property type="project" value="UniProtKB-KW"/>
</dbReference>
<keyword evidence="3 7" id="KW-0812">Transmembrane</keyword>
<feature type="transmembrane region" description="Helical" evidence="7">
    <location>
        <begin position="410"/>
        <end position="429"/>
    </location>
</feature>
<keyword evidence="9" id="KW-0645">Protease</keyword>
<dbReference type="InterPro" id="IPR022764">
    <property type="entry name" value="Peptidase_S54_rhomboid_dom"/>
</dbReference>
<feature type="domain" description="Peptidase S54 rhomboid" evidence="8">
    <location>
        <begin position="369"/>
        <end position="505"/>
    </location>
</feature>
<dbReference type="AlphaFoldDB" id="A0AAD1DVH7"/>
<feature type="transmembrane region" description="Helical" evidence="7">
    <location>
        <begin position="12"/>
        <end position="33"/>
    </location>
</feature>
<feature type="transmembrane region" description="Helical" evidence="7">
    <location>
        <begin position="323"/>
        <end position="348"/>
    </location>
</feature>
<sequence length="524" mass="59805">MTGFTDKMRLIYKPFVLIAIGFILIYTLLNWILFIKIEISIKEEVPKFWLPIALPWIPILIWLRPRLCLLQIKNENSSFFLQILAWIAITIPTVMTQEYLNTSTGTLTQLDTISQFVKHNETKYYSLKNSYIDKKHISIQKTATVTGKHNENLVLLVYVVIPILDNSHQIPEITHKYWLGKKYSEKINNNLSDYEKNEKFKTFVIQSENEFNKTDFGKFSYLKVIGNTDDHDEFNIALKNLRRKSEGDRDIIFESRTEPFESRNTNKISSILIALGAGLLGYFIILLFFKFDKNHLENFKKGIIEKNTDVKDFFDFFIPKEGFYITPIIINLNILIFMIMVFTGHGILSFKGEDLLHWGANFKPSTINGQWWRLVTSIFLHGGIMHIAANMYGLLFVGIFLEPLLSKTKYALLYLITGILASITSLWWYDATISVGASGAIFGLYGFFLACLLLNVFPPDLGKAFLVSTLVFVGVNLLMGLTGGTDNAAHIGGLVSGFILGLIMAGQIKQQVKITIEHENENVE</sequence>
<dbReference type="GO" id="GO:0016020">
    <property type="term" value="C:membrane"/>
    <property type="evidence" value="ECO:0007669"/>
    <property type="project" value="UniProtKB-SubCell"/>
</dbReference>
<feature type="transmembrane region" description="Helical" evidence="7">
    <location>
        <begin position="77"/>
        <end position="95"/>
    </location>
</feature>
<dbReference type="KEGG" id="cio:CEQ15_15270"/>
<reference evidence="9 10" key="1">
    <citation type="submission" date="2018-11" db="EMBL/GenBank/DDBJ databases">
        <title>Proposal to divide the Flavobacteriaceae and reorganize its genera based on Amino Acid Identity values calculated from whole genome sequences.</title>
        <authorList>
            <person name="Nicholson A.C."/>
            <person name="Gulvik C.A."/>
            <person name="Whitney A.M."/>
            <person name="Humrighouse B.W."/>
            <person name="Bell M."/>
            <person name="Holmes B."/>
            <person name="Steigerwalt A.G."/>
            <person name="Villarma A."/>
            <person name="Sheth M."/>
            <person name="Batra D."/>
            <person name="Pryor J."/>
            <person name="Bernardet J.-F."/>
            <person name="Hugo C."/>
            <person name="Kampfer P."/>
            <person name="Newman J."/>
            <person name="McQuiston J.R."/>
        </authorList>
    </citation>
    <scope>NUCLEOTIDE SEQUENCE [LARGE SCALE GENOMIC DNA]</scope>
    <source>
        <strain evidence="9 10">H5559</strain>
    </source>
</reference>
<evidence type="ECO:0000256" key="7">
    <source>
        <dbReference type="SAM" id="Phobius"/>
    </source>
</evidence>
<dbReference type="PANTHER" id="PTHR43731:SF14">
    <property type="entry name" value="PRESENILIN-ASSOCIATED RHOMBOID-LIKE PROTEIN, MITOCHONDRIAL"/>
    <property type="match status" value="1"/>
</dbReference>
<dbReference type="Gene3D" id="1.20.1540.10">
    <property type="entry name" value="Rhomboid-like"/>
    <property type="match status" value="1"/>
</dbReference>
<dbReference type="SUPFAM" id="SSF144091">
    <property type="entry name" value="Rhomboid-like"/>
    <property type="match status" value="1"/>
</dbReference>
<evidence type="ECO:0000313" key="10">
    <source>
        <dbReference type="Proteomes" id="UP000269015"/>
    </source>
</evidence>
<dbReference type="PANTHER" id="PTHR43731">
    <property type="entry name" value="RHOMBOID PROTEASE"/>
    <property type="match status" value="1"/>
</dbReference>
<keyword evidence="6 7" id="KW-0472">Membrane</keyword>
<dbReference type="EMBL" id="CP033930">
    <property type="protein sequence ID" value="AZB18461.1"/>
    <property type="molecule type" value="Genomic_DNA"/>
</dbReference>
<gene>
    <name evidence="9" type="ORF">EG352_12035</name>
</gene>
<evidence type="ECO:0000313" key="9">
    <source>
        <dbReference type="EMBL" id="AZB18461.1"/>
    </source>
</evidence>
<evidence type="ECO:0000256" key="6">
    <source>
        <dbReference type="ARBA" id="ARBA00023136"/>
    </source>
</evidence>
<evidence type="ECO:0000256" key="2">
    <source>
        <dbReference type="ARBA" id="ARBA00009045"/>
    </source>
</evidence>
<comment type="subcellular location">
    <subcellularLocation>
        <location evidence="1">Membrane</location>
        <topology evidence="1">Multi-pass membrane protein</topology>
    </subcellularLocation>
</comment>
<feature type="transmembrane region" description="Helical" evidence="7">
    <location>
        <begin position="271"/>
        <end position="291"/>
    </location>
</feature>
<dbReference type="Proteomes" id="UP000269015">
    <property type="component" value="Chromosome"/>
</dbReference>